<dbReference type="EMBL" id="AYSO01000016">
    <property type="protein sequence ID" value="KIE46737.1"/>
    <property type="molecule type" value="Genomic_DNA"/>
</dbReference>
<dbReference type="OrthoDB" id="1887524at2"/>
<comment type="caution">
    <text evidence="1">The sequence shown here is derived from an EMBL/GenBank/DDBJ whole genome shotgun (WGS) entry which is preliminary data.</text>
</comment>
<gene>
    <name evidence="1" type="ORF">U732_3273</name>
</gene>
<dbReference type="InterPro" id="IPR024131">
    <property type="entry name" value="UPF0489"/>
</dbReference>
<protein>
    <submittedName>
        <fullName evidence="1">Uncharacterized protein</fullName>
    </submittedName>
</protein>
<evidence type="ECO:0000313" key="2">
    <source>
        <dbReference type="Proteomes" id="UP000031366"/>
    </source>
</evidence>
<sequence>MKTDKVTEKVVRGKKIYIVENHHEVIIPWSEYASNNETAPVLLTFDHHMDTRSAFYRHSCKVAGLEWRPVRDQLIANAHINESSTIASSLDKLSNDEHIDFALQTGMISDAVVFSLLSAGICRDYANNKIYYIDPCSTSKCKKSSHGDECQIDVYDKVIEGAELLFKLNQINNFIPGFFISNRINKKFILDIDLDCFHTKKAINAVDMSVFNYLVNNAEIITIATEGYYVELEKKDNDINENYLLEKLLVHIENAIEGTEGNKRFKFSRYNNTGELTTVS</sequence>
<proteinExistence type="predicted"/>
<dbReference type="AlphaFoldDB" id="A0A0C1R024"/>
<name>A0A0C1R024_9CLOT</name>
<dbReference type="RefSeq" id="WP_039632931.1">
    <property type="nucleotide sequence ID" value="NZ_AYSO01000016.1"/>
</dbReference>
<evidence type="ECO:0000313" key="1">
    <source>
        <dbReference type="EMBL" id="KIE46737.1"/>
    </source>
</evidence>
<organism evidence="1 2">
    <name type="scientific">Clostridium argentinense CDC 2741</name>
    <dbReference type="NCBI Taxonomy" id="1418104"/>
    <lineage>
        <taxon>Bacteria</taxon>
        <taxon>Bacillati</taxon>
        <taxon>Bacillota</taxon>
        <taxon>Clostridia</taxon>
        <taxon>Eubacteriales</taxon>
        <taxon>Clostridiaceae</taxon>
        <taxon>Clostridium</taxon>
    </lineage>
</organism>
<dbReference type="Proteomes" id="UP000031366">
    <property type="component" value="Unassembled WGS sequence"/>
</dbReference>
<reference evidence="1 2" key="1">
    <citation type="journal article" date="2015" name="Infect. Genet. Evol.">
        <title>Genomic sequences of six botulinum neurotoxin-producing strains representing three clostridial species illustrate the mobility and diversity of botulinum neurotoxin genes.</title>
        <authorList>
            <person name="Smith T.J."/>
            <person name="Hill K.K."/>
            <person name="Xie G."/>
            <person name="Foley B.T."/>
            <person name="Williamson C.H."/>
            <person name="Foster J.T."/>
            <person name="Johnson S.L."/>
            <person name="Chertkov O."/>
            <person name="Teshima H."/>
            <person name="Gibbons H.S."/>
            <person name="Johnsky L.A."/>
            <person name="Karavis M.A."/>
            <person name="Smith L.A."/>
        </authorList>
    </citation>
    <scope>NUCLEOTIDE SEQUENCE [LARGE SCALE GENOMIC DNA]</scope>
    <source>
        <strain evidence="1 2">CDC 2741</strain>
    </source>
</reference>
<keyword evidence="2" id="KW-1185">Reference proteome</keyword>
<accession>A0A0C1R024</accession>
<dbReference type="Pfam" id="PF12640">
    <property type="entry name" value="UPF0489"/>
    <property type="match status" value="1"/>
</dbReference>